<comment type="caution">
    <text evidence="2">The sequence shown here is derived from an EMBL/GenBank/DDBJ whole genome shotgun (WGS) entry which is preliminary data.</text>
</comment>
<feature type="region of interest" description="Disordered" evidence="1">
    <location>
        <begin position="1"/>
        <end position="75"/>
    </location>
</feature>
<dbReference type="EMBL" id="JAOB01000076">
    <property type="protein sequence ID" value="EUA17514.1"/>
    <property type="molecule type" value="Genomic_DNA"/>
</dbReference>
<sequence>MAAPATRSPRQHINPAALPHERIGNHHGGIGVGAHRAPATADSSRPRLHLACSDQFAINDSRPGTSHRSRRWPRR</sequence>
<organism evidence="2">
    <name type="scientific">Mycobacterium xenopi 4042</name>
    <dbReference type="NCBI Taxonomy" id="1299334"/>
    <lineage>
        <taxon>Bacteria</taxon>
        <taxon>Bacillati</taxon>
        <taxon>Actinomycetota</taxon>
        <taxon>Actinomycetes</taxon>
        <taxon>Mycobacteriales</taxon>
        <taxon>Mycobacteriaceae</taxon>
        <taxon>Mycobacterium</taxon>
    </lineage>
</organism>
<gene>
    <name evidence="2" type="ORF">I553_10572</name>
</gene>
<accession>X7ZDQ6</accession>
<proteinExistence type="predicted"/>
<reference evidence="2" key="1">
    <citation type="submission" date="2014-01" db="EMBL/GenBank/DDBJ databases">
        <authorList>
            <person name="Brown-Elliot B."/>
            <person name="Wallace R."/>
            <person name="Lenaerts A."/>
            <person name="Ordway D."/>
            <person name="DeGroote M.A."/>
            <person name="Parker T."/>
            <person name="Sizemore C."/>
            <person name="Tallon L.J."/>
            <person name="Sadzewicz L.K."/>
            <person name="Sengamalay N."/>
            <person name="Fraser C.M."/>
            <person name="Hine E."/>
            <person name="Shefchek K.A."/>
            <person name="Das S.P."/>
            <person name="Tettelin H."/>
        </authorList>
    </citation>
    <scope>NUCLEOTIDE SEQUENCE [LARGE SCALE GENOMIC DNA]</scope>
    <source>
        <strain evidence="2">4042</strain>
    </source>
</reference>
<name>X7ZDQ6_MYCXE</name>
<evidence type="ECO:0000256" key="1">
    <source>
        <dbReference type="SAM" id="MobiDB-lite"/>
    </source>
</evidence>
<evidence type="ECO:0000313" key="2">
    <source>
        <dbReference type="EMBL" id="EUA17514.1"/>
    </source>
</evidence>
<feature type="compositionally biased region" description="Basic residues" evidence="1">
    <location>
        <begin position="65"/>
        <end position="75"/>
    </location>
</feature>
<dbReference type="PATRIC" id="fig|1299334.3.peg.8073"/>
<dbReference type="AlphaFoldDB" id="X7ZDQ6"/>
<protein>
    <submittedName>
        <fullName evidence="2">Uncharacterized protein</fullName>
    </submittedName>
</protein>